<dbReference type="PANTHER" id="PTHR33164:SF43">
    <property type="entry name" value="HTH-TYPE TRANSCRIPTIONAL REPRESSOR YETL"/>
    <property type="match status" value="1"/>
</dbReference>
<dbReference type="OrthoDB" id="5120077at2"/>
<comment type="caution">
    <text evidence="5">The sequence shown here is derived from an EMBL/GenBank/DDBJ whole genome shotgun (WGS) entry which is preliminary data.</text>
</comment>
<reference evidence="5 6" key="1">
    <citation type="submission" date="2018-05" db="EMBL/GenBank/DDBJ databases">
        <title>Genetic diversity of glacier-inhabiting Cryobacterium bacteria in China and description of Cryobacterium mengkeensis sp. nov. and Arthrobacter glacialis sp. nov.</title>
        <authorList>
            <person name="Liu Q."/>
            <person name="Xin Y.-H."/>
        </authorList>
    </citation>
    <scope>NUCLEOTIDE SEQUENCE [LARGE SCALE GENOMIC DNA]</scope>
    <source>
        <strain evidence="5 6">LI2</strain>
    </source>
</reference>
<dbReference type="PROSITE" id="PS50995">
    <property type="entry name" value="HTH_MARR_2"/>
    <property type="match status" value="1"/>
</dbReference>
<dbReference type="InterPro" id="IPR036390">
    <property type="entry name" value="WH_DNA-bd_sf"/>
</dbReference>
<protein>
    <submittedName>
        <fullName evidence="5">MarR family transcriptional regulator</fullName>
    </submittedName>
</protein>
<evidence type="ECO:0000313" key="6">
    <source>
        <dbReference type="Proteomes" id="UP000247832"/>
    </source>
</evidence>
<keyword evidence="2" id="KW-0238">DNA-binding</keyword>
<dbReference type="GO" id="GO:0003677">
    <property type="term" value="F:DNA binding"/>
    <property type="evidence" value="ECO:0007669"/>
    <property type="project" value="UniProtKB-KW"/>
</dbReference>
<dbReference type="RefSeq" id="WP_110500041.1">
    <property type="nucleotide sequence ID" value="NZ_QJVD01000004.1"/>
</dbReference>
<proteinExistence type="predicted"/>
<dbReference type="AlphaFoldDB" id="A0A2V5LB83"/>
<keyword evidence="1" id="KW-0805">Transcription regulation</keyword>
<gene>
    <name evidence="5" type="ORF">CVV68_05745</name>
</gene>
<dbReference type="Pfam" id="PF12802">
    <property type="entry name" value="MarR_2"/>
    <property type="match status" value="1"/>
</dbReference>
<dbReference type="PROSITE" id="PS01117">
    <property type="entry name" value="HTH_MARR_1"/>
    <property type="match status" value="1"/>
</dbReference>
<dbReference type="GO" id="GO:0003700">
    <property type="term" value="F:DNA-binding transcription factor activity"/>
    <property type="evidence" value="ECO:0007669"/>
    <property type="project" value="InterPro"/>
</dbReference>
<evidence type="ECO:0000256" key="3">
    <source>
        <dbReference type="ARBA" id="ARBA00023163"/>
    </source>
</evidence>
<dbReference type="InterPro" id="IPR039422">
    <property type="entry name" value="MarR/SlyA-like"/>
</dbReference>
<sequence length="157" mass="16423">MSKKHEPSGEPDAAVAAVRALVRVSRLLERSLVELSLPHYRVLAAVSAGEEIASRVAARLALGRPAVSAAVATLAERGLLVRVGVAGDQRAAGLQLTTEGWQVLERADAAMAAELREIAAATGRPEEVIDTVGLLNDAVSQVYAGRRMAKARRAAAP</sequence>
<dbReference type="Proteomes" id="UP000247832">
    <property type="component" value="Unassembled WGS sequence"/>
</dbReference>
<dbReference type="SUPFAM" id="SSF46785">
    <property type="entry name" value="Winged helix' DNA-binding domain"/>
    <property type="match status" value="1"/>
</dbReference>
<dbReference type="Gene3D" id="1.10.10.10">
    <property type="entry name" value="Winged helix-like DNA-binding domain superfamily/Winged helix DNA-binding domain"/>
    <property type="match status" value="1"/>
</dbReference>
<name>A0A2V5LB83_9MICC</name>
<dbReference type="InterPro" id="IPR036388">
    <property type="entry name" value="WH-like_DNA-bd_sf"/>
</dbReference>
<keyword evidence="3" id="KW-0804">Transcription</keyword>
<dbReference type="GO" id="GO:0006950">
    <property type="term" value="P:response to stress"/>
    <property type="evidence" value="ECO:0007669"/>
    <property type="project" value="TreeGrafter"/>
</dbReference>
<evidence type="ECO:0000256" key="1">
    <source>
        <dbReference type="ARBA" id="ARBA00023015"/>
    </source>
</evidence>
<evidence type="ECO:0000256" key="2">
    <source>
        <dbReference type="ARBA" id="ARBA00023125"/>
    </source>
</evidence>
<keyword evidence="6" id="KW-1185">Reference proteome</keyword>
<feature type="domain" description="HTH marR-type" evidence="4">
    <location>
        <begin position="1"/>
        <end position="140"/>
    </location>
</feature>
<dbReference type="PANTHER" id="PTHR33164">
    <property type="entry name" value="TRANSCRIPTIONAL REGULATOR, MARR FAMILY"/>
    <property type="match status" value="1"/>
</dbReference>
<dbReference type="InterPro" id="IPR000835">
    <property type="entry name" value="HTH_MarR-typ"/>
</dbReference>
<dbReference type="EMBL" id="QJVD01000004">
    <property type="protein sequence ID" value="PYI68789.1"/>
    <property type="molecule type" value="Genomic_DNA"/>
</dbReference>
<organism evidence="5 6">
    <name type="scientific">Arthrobacter livingstonensis</name>
    <dbReference type="NCBI Taxonomy" id="670078"/>
    <lineage>
        <taxon>Bacteria</taxon>
        <taxon>Bacillati</taxon>
        <taxon>Actinomycetota</taxon>
        <taxon>Actinomycetes</taxon>
        <taxon>Micrococcales</taxon>
        <taxon>Micrococcaceae</taxon>
        <taxon>Arthrobacter</taxon>
    </lineage>
</organism>
<evidence type="ECO:0000313" key="5">
    <source>
        <dbReference type="EMBL" id="PYI68789.1"/>
    </source>
</evidence>
<evidence type="ECO:0000259" key="4">
    <source>
        <dbReference type="PROSITE" id="PS50995"/>
    </source>
</evidence>
<dbReference type="InterPro" id="IPR023187">
    <property type="entry name" value="Tscrpt_reg_MarR-type_CS"/>
</dbReference>
<accession>A0A2V5LB83</accession>